<evidence type="ECO:0000256" key="4">
    <source>
        <dbReference type="ARBA" id="ARBA00022989"/>
    </source>
</evidence>
<dbReference type="Proteomes" id="UP000515123">
    <property type="component" value="Linkage group 3"/>
</dbReference>
<keyword evidence="3 7" id="KW-0812">Transmembrane</keyword>
<organism evidence="8 9">
    <name type="scientific">Ananas comosus</name>
    <name type="common">Pineapple</name>
    <name type="synonym">Ananas ananas</name>
    <dbReference type="NCBI Taxonomy" id="4615"/>
    <lineage>
        <taxon>Eukaryota</taxon>
        <taxon>Viridiplantae</taxon>
        <taxon>Streptophyta</taxon>
        <taxon>Embryophyta</taxon>
        <taxon>Tracheophyta</taxon>
        <taxon>Spermatophyta</taxon>
        <taxon>Magnoliopsida</taxon>
        <taxon>Liliopsida</taxon>
        <taxon>Poales</taxon>
        <taxon>Bromeliaceae</taxon>
        <taxon>Bromelioideae</taxon>
        <taxon>Ananas</taxon>
    </lineage>
</organism>
<reference evidence="8" key="1">
    <citation type="journal article" date="2015" name="Nat. Genet.">
        <title>The pineapple genome and the evolution of CAM photosynthesis.</title>
        <authorList>
            <person name="Ming R."/>
            <person name="VanBuren R."/>
            <person name="Wai C.M."/>
            <person name="Tang H."/>
            <person name="Schatz M.C."/>
            <person name="Bowers J.E."/>
            <person name="Lyons E."/>
            <person name="Wang M.L."/>
            <person name="Chen J."/>
            <person name="Biggers E."/>
            <person name="Zhang J."/>
            <person name="Huang L."/>
            <person name="Zhang L."/>
            <person name="Miao W."/>
            <person name="Zhang J."/>
            <person name="Ye Z."/>
            <person name="Miao C."/>
            <person name="Lin Z."/>
            <person name="Wang H."/>
            <person name="Zhou H."/>
            <person name="Yim W.C."/>
            <person name="Priest H.D."/>
            <person name="Zheng C."/>
            <person name="Woodhouse M."/>
            <person name="Edger P.P."/>
            <person name="Guyot R."/>
            <person name="Guo H.B."/>
            <person name="Guo H."/>
            <person name="Zheng G."/>
            <person name="Singh R."/>
            <person name="Sharma A."/>
            <person name="Min X."/>
            <person name="Zheng Y."/>
            <person name="Lee H."/>
            <person name="Gurtowski J."/>
            <person name="Sedlazeck F.J."/>
            <person name="Harkess A."/>
            <person name="McKain M.R."/>
            <person name="Liao Z."/>
            <person name="Fang J."/>
            <person name="Liu J."/>
            <person name="Zhang X."/>
            <person name="Zhang Q."/>
            <person name="Hu W."/>
            <person name="Qin Y."/>
            <person name="Wang K."/>
            <person name="Chen L.Y."/>
            <person name="Shirley N."/>
            <person name="Lin Y.R."/>
            <person name="Liu L.Y."/>
            <person name="Hernandez A.G."/>
            <person name="Wright C.L."/>
            <person name="Bulone V."/>
            <person name="Tuskan G.A."/>
            <person name="Heath K."/>
            <person name="Zee F."/>
            <person name="Moore P.H."/>
            <person name="Sunkar R."/>
            <person name="Leebens-Mack J.H."/>
            <person name="Mockler T."/>
            <person name="Bennetzen J.L."/>
            <person name="Freeling M."/>
            <person name="Sankoff D."/>
            <person name="Paterson A.H."/>
            <person name="Zhu X."/>
            <person name="Yang X."/>
            <person name="Smith J.A."/>
            <person name="Cushman J.C."/>
            <person name="Paull R.E."/>
            <person name="Yu Q."/>
        </authorList>
    </citation>
    <scope>NUCLEOTIDE SEQUENCE [LARGE SCALE GENOMIC DNA]</scope>
    <source>
        <strain evidence="8">cv. F153</strain>
    </source>
</reference>
<keyword evidence="6" id="KW-0175">Coiled coil</keyword>
<feature type="coiled-coil region" evidence="6">
    <location>
        <begin position="302"/>
        <end position="356"/>
    </location>
</feature>
<evidence type="ECO:0000256" key="1">
    <source>
        <dbReference type="ARBA" id="ARBA00004370"/>
    </source>
</evidence>
<reference evidence="9" key="2">
    <citation type="submission" date="2025-08" db="UniProtKB">
        <authorList>
            <consortium name="RefSeq"/>
        </authorList>
    </citation>
    <scope>IDENTIFICATION</scope>
    <source>
        <tissue evidence="9">Leaf</tissue>
    </source>
</reference>
<dbReference type="RefSeq" id="XP_020085489.1">
    <property type="nucleotide sequence ID" value="XM_020229900.1"/>
</dbReference>
<keyword evidence="8" id="KW-1185">Reference proteome</keyword>
<evidence type="ECO:0000256" key="5">
    <source>
        <dbReference type="ARBA" id="ARBA00023136"/>
    </source>
</evidence>
<dbReference type="GO" id="GO:0016020">
    <property type="term" value="C:membrane"/>
    <property type="evidence" value="ECO:0007669"/>
    <property type="project" value="UniProtKB-SubCell"/>
</dbReference>
<keyword evidence="4 7" id="KW-1133">Transmembrane helix</keyword>
<evidence type="ECO:0000313" key="8">
    <source>
        <dbReference type="Proteomes" id="UP000515123"/>
    </source>
</evidence>
<evidence type="ECO:0000256" key="2">
    <source>
        <dbReference type="ARBA" id="ARBA00009074"/>
    </source>
</evidence>
<name>A0A6P5EPP9_ANACO</name>
<evidence type="ECO:0000256" key="7">
    <source>
        <dbReference type="SAM" id="Phobius"/>
    </source>
</evidence>
<dbReference type="AlphaFoldDB" id="A0A6P5EPP9"/>
<dbReference type="PANTHER" id="PTHR31113:SF6">
    <property type="entry name" value="UPF0496 PROTEIN 3"/>
    <property type="match status" value="1"/>
</dbReference>
<evidence type="ECO:0000256" key="6">
    <source>
        <dbReference type="SAM" id="Coils"/>
    </source>
</evidence>
<dbReference type="Pfam" id="PF05055">
    <property type="entry name" value="DUF677"/>
    <property type="match status" value="1"/>
</dbReference>
<comment type="subcellular location">
    <subcellularLocation>
        <location evidence="1">Membrane</location>
    </subcellularLocation>
</comment>
<comment type="similarity">
    <text evidence="2">Belongs to the UPF0496 family.</text>
</comment>
<dbReference type="PANTHER" id="PTHR31113">
    <property type="entry name" value="UPF0496 PROTEIN 3-RELATED"/>
    <property type="match status" value="1"/>
</dbReference>
<keyword evidence="5 7" id="KW-0472">Membrane</keyword>
<gene>
    <name evidence="9" type="primary">LOC109708240</name>
</gene>
<proteinExistence type="inferred from homology"/>
<sequence>MCMKFNIFSSCKHQANKKVDGVVIPIASTSFNLREEYASAFRTESYNEFWARVLDLTLDHGATLKPSHESSSSSSSSSSTAAARLPSYRLFAEHLLDPDQATVTEILADARKHCHPEVHFLLSEYYSETANASLLFSLILKDIERIRARYRPLKAVLRSLVSDNPPPQHSIQAIDKYLAEVSKTFNPFHFLASSQRQFRMVQGGSADLLKQLEASRKKVKAKLRLVNWLKRAFGFSLIIITASTAVIGALIMVHALMALVALPALLPVTMSSRVGRAVAQLDAAAKGTYILNRDLDTVSRLVARLQDEVEHVAALLRMCEEERRRVRRGRLVQEVVREVQRKDVSFRKQLDELEEHLYLCFMTINRARRMVMKEVLCVK</sequence>
<feature type="transmembrane region" description="Helical" evidence="7">
    <location>
        <begin position="232"/>
        <end position="265"/>
    </location>
</feature>
<evidence type="ECO:0000313" key="9">
    <source>
        <dbReference type="RefSeq" id="XP_020085489.1"/>
    </source>
</evidence>
<dbReference type="InterPro" id="IPR007749">
    <property type="entry name" value="DUF677"/>
</dbReference>
<dbReference type="OrthoDB" id="776561at2759"/>
<protein>
    <submittedName>
        <fullName evidence="9">UPF0496 protein 3-like</fullName>
    </submittedName>
</protein>
<evidence type="ECO:0000256" key="3">
    <source>
        <dbReference type="ARBA" id="ARBA00022692"/>
    </source>
</evidence>
<dbReference type="GeneID" id="109708240"/>
<accession>A0A6P5EPP9</accession>